<keyword evidence="1" id="KW-0812">Transmembrane</keyword>
<protein>
    <submittedName>
        <fullName evidence="2">Uncharacterized protein</fullName>
    </submittedName>
</protein>
<sequence length="127" mass="14458">MLAPWKAREGPRERLRDEDGYRIRAAGVCMNGFFSMEDFLLSSMSPFIFFLFFWSSANFQGLEFDIVFGRKTNRKTLICCRGSDSSASGAVALRTWVHKQRTSIDAHCTNCSNVYEDICISSDMKSL</sequence>
<dbReference type="OrthoDB" id="2011998at2759"/>
<organism evidence="2 3">
    <name type="scientific">Ancylostoma ceylanicum</name>
    <dbReference type="NCBI Taxonomy" id="53326"/>
    <lineage>
        <taxon>Eukaryota</taxon>
        <taxon>Metazoa</taxon>
        <taxon>Ecdysozoa</taxon>
        <taxon>Nematoda</taxon>
        <taxon>Chromadorea</taxon>
        <taxon>Rhabditida</taxon>
        <taxon>Rhabditina</taxon>
        <taxon>Rhabditomorpha</taxon>
        <taxon>Strongyloidea</taxon>
        <taxon>Ancylostomatidae</taxon>
        <taxon>Ancylostomatinae</taxon>
        <taxon>Ancylostoma</taxon>
    </lineage>
</organism>
<dbReference type="EMBL" id="JARK01001341">
    <property type="protein sequence ID" value="EYC30330.1"/>
    <property type="molecule type" value="Genomic_DNA"/>
</dbReference>
<keyword evidence="1" id="KW-1133">Transmembrane helix</keyword>
<dbReference type="AlphaFoldDB" id="A0A016VSD6"/>
<proteinExistence type="predicted"/>
<comment type="caution">
    <text evidence="2">The sequence shown here is derived from an EMBL/GenBank/DDBJ whole genome shotgun (WGS) entry which is preliminary data.</text>
</comment>
<reference evidence="3" key="1">
    <citation type="journal article" date="2015" name="Nat. Genet.">
        <title>The genome and transcriptome of the zoonotic hookworm Ancylostoma ceylanicum identify infection-specific gene families.</title>
        <authorList>
            <person name="Schwarz E.M."/>
            <person name="Hu Y."/>
            <person name="Antoshechkin I."/>
            <person name="Miller M.M."/>
            <person name="Sternberg P.W."/>
            <person name="Aroian R.V."/>
        </authorList>
    </citation>
    <scope>NUCLEOTIDE SEQUENCE</scope>
    <source>
        <strain evidence="3">HY135</strain>
    </source>
</reference>
<dbReference type="Proteomes" id="UP000024635">
    <property type="component" value="Unassembled WGS sequence"/>
</dbReference>
<evidence type="ECO:0000313" key="2">
    <source>
        <dbReference type="EMBL" id="EYC30330.1"/>
    </source>
</evidence>
<gene>
    <name evidence="2" type="primary">Acey_s0005.g2581</name>
    <name evidence="2" type="ORF">Y032_0005g2581</name>
</gene>
<evidence type="ECO:0000256" key="1">
    <source>
        <dbReference type="SAM" id="Phobius"/>
    </source>
</evidence>
<keyword evidence="1" id="KW-0472">Membrane</keyword>
<accession>A0A016VSD6</accession>
<feature type="transmembrane region" description="Helical" evidence="1">
    <location>
        <begin position="47"/>
        <end position="68"/>
    </location>
</feature>
<name>A0A016VSD6_9BILA</name>
<keyword evidence="3" id="KW-1185">Reference proteome</keyword>
<evidence type="ECO:0000313" key="3">
    <source>
        <dbReference type="Proteomes" id="UP000024635"/>
    </source>
</evidence>